<keyword evidence="12" id="KW-1185">Reference proteome</keyword>
<keyword evidence="3 6" id="KW-0863">Zinc-finger</keyword>
<dbReference type="Gene3D" id="3.30.40.10">
    <property type="entry name" value="Zinc/RING finger domain, C3HC4 (zinc finger)"/>
    <property type="match status" value="1"/>
</dbReference>
<proteinExistence type="predicted"/>
<evidence type="ECO:0000256" key="3">
    <source>
        <dbReference type="ARBA" id="ARBA00022771"/>
    </source>
</evidence>
<evidence type="ECO:0000256" key="6">
    <source>
        <dbReference type="PROSITE-ProRule" id="PRU00175"/>
    </source>
</evidence>
<keyword evidence="4" id="KW-0833">Ubl conjugation pathway</keyword>
<dbReference type="Proteomes" id="UP000005240">
    <property type="component" value="Unassembled WGS sequence"/>
</dbReference>
<keyword evidence="8" id="KW-0732">Signal</keyword>
<evidence type="ECO:0000256" key="5">
    <source>
        <dbReference type="ARBA" id="ARBA00022833"/>
    </source>
</evidence>
<reference evidence="10" key="1">
    <citation type="submission" date="2009-11" db="EMBL/GenBank/DDBJ databases">
        <authorList>
            <consortium name="The Broad Institute Genome Sequencing Platform"/>
            <person name="Ward D."/>
            <person name="Feldgarden M."/>
            <person name="Earl A."/>
            <person name="Young S.K."/>
            <person name="Zeng Q."/>
            <person name="Koehrsen M."/>
            <person name="Alvarado L."/>
            <person name="Berlin A."/>
            <person name="Bochicchio J."/>
            <person name="Borenstein D."/>
            <person name="Chapman S.B."/>
            <person name="Chen Z."/>
            <person name="Engels R."/>
            <person name="Freedman E."/>
            <person name="Gellesch M."/>
            <person name="Goldberg J."/>
            <person name="Griggs A."/>
            <person name="Gujja S."/>
            <person name="Heilman E."/>
            <person name="Heiman D."/>
            <person name="Hepburn T."/>
            <person name="Howarth C."/>
            <person name="Jen D."/>
            <person name="Larson L."/>
            <person name="Lewis B."/>
            <person name="Mehta T."/>
            <person name="Park D."/>
            <person name="Pearson M."/>
            <person name="Roberts A."/>
            <person name="Saif S."/>
            <person name="Shea T."/>
            <person name="Shenoy N."/>
            <person name="Sisk P."/>
            <person name="Stolte C."/>
            <person name="Sykes S."/>
            <person name="Thomson T."/>
            <person name="Walk T."/>
            <person name="White J."/>
            <person name="Yandava C."/>
            <person name="Izard J."/>
            <person name="Baranova O.V."/>
            <person name="Blanton J.M."/>
            <person name="Tanner A.C."/>
            <person name="Dewhirst F.E."/>
            <person name="Haas B."/>
            <person name="Nusbaum C."/>
            <person name="Birren B."/>
        </authorList>
    </citation>
    <scope>NUCLEOTIDE SEQUENCE [LARGE SCALE GENOMIC DNA]</scope>
    <source>
        <strain evidence="10">1-1 BBBD Race 1</strain>
    </source>
</reference>
<comment type="pathway">
    <text evidence="1">Protein modification; protein ubiquitination.</text>
</comment>
<dbReference type="EnsemblFungi" id="PTTG_28250-t43_1">
    <property type="protein sequence ID" value="PTTG_28250-t43_1-p1"/>
    <property type="gene ID" value="PTTG_28250"/>
</dbReference>
<dbReference type="SMART" id="SM00184">
    <property type="entry name" value="RING"/>
    <property type="match status" value="1"/>
</dbReference>
<dbReference type="AlphaFoldDB" id="A0A180GDN8"/>
<feature type="signal peptide" evidence="8">
    <location>
        <begin position="1"/>
        <end position="17"/>
    </location>
</feature>
<dbReference type="PANTHER" id="PTHR45969:SF69">
    <property type="entry name" value="FINGER DOMAIN PROTEIN, PUTATIVE (AFU_ORTHOLOGUE AFUA_3G12190)-RELATED"/>
    <property type="match status" value="1"/>
</dbReference>
<evidence type="ECO:0000256" key="4">
    <source>
        <dbReference type="ARBA" id="ARBA00022786"/>
    </source>
</evidence>
<dbReference type="PROSITE" id="PS50089">
    <property type="entry name" value="ZF_RING_2"/>
    <property type="match status" value="1"/>
</dbReference>
<keyword evidence="2" id="KW-0479">Metal-binding</keyword>
<evidence type="ECO:0000313" key="12">
    <source>
        <dbReference type="Proteomes" id="UP000005240"/>
    </source>
</evidence>
<gene>
    <name evidence="10" type="ORF">PTTG_28250</name>
</gene>
<evidence type="ECO:0000256" key="1">
    <source>
        <dbReference type="ARBA" id="ARBA00004906"/>
    </source>
</evidence>
<dbReference type="GO" id="GO:0016567">
    <property type="term" value="P:protein ubiquitination"/>
    <property type="evidence" value="ECO:0007669"/>
    <property type="project" value="UniProtKB-UniPathway"/>
</dbReference>
<dbReference type="STRING" id="630390.A0A180GDN8"/>
<dbReference type="GO" id="GO:0008270">
    <property type="term" value="F:zinc ion binding"/>
    <property type="evidence" value="ECO:0007669"/>
    <property type="project" value="UniProtKB-KW"/>
</dbReference>
<reference evidence="10" key="2">
    <citation type="submission" date="2016-05" db="EMBL/GenBank/DDBJ databases">
        <title>Comparative analysis highlights variable genome content of wheat rusts and divergence of the mating loci.</title>
        <authorList>
            <person name="Cuomo C.A."/>
            <person name="Bakkeren G."/>
            <person name="Szabo L."/>
            <person name="Khalil H."/>
            <person name="Joly D."/>
            <person name="Goldberg J."/>
            <person name="Young S."/>
            <person name="Zeng Q."/>
            <person name="Fellers J."/>
        </authorList>
    </citation>
    <scope>NUCLEOTIDE SEQUENCE [LARGE SCALE GENOMIC DNA]</scope>
    <source>
        <strain evidence="10">1-1 BBBD Race 1</strain>
    </source>
</reference>
<dbReference type="InterPro" id="IPR013083">
    <property type="entry name" value="Znf_RING/FYVE/PHD"/>
</dbReference>
<sequence>MKLFILMCLVEFKEIFWKLVCPSLSGRDQANGHDIAQEDTVPLRWHSEDSSQEIAGPTTEPGWTGWFLETVGRWLGVGRLMTNDHQSSAPEAIPDELTAAIELVNTFTGRQITRSRLDLVPQVHEDLIRWYRYAHALQLRVNAAFERNIIILGYMPYSDQYRLPIEPGKVEIVTLNEALNELARTSSESKNLNGQPTGADNHEEQPTNLDHTARNPEGSSTSISSDQMPSHVLYGSPAGEECAICRGPFQSPQEFGENHWSFCKVAKLKSCPHYYHFECIHEWMPGYWQNSCPLCRKVVFDSRSLQMLS</sequence>
<dbReference type="InterPro" id="IPR024766">
    <property type="entry name" value="Znf_RING_H2"/>
</dbReference>
<feature type="compositionally biased region" description="Polar residues" evidence="7">
    <location>
        <begin position="217"/>
        <end position="228"/>
    </location>
</feature>
<evidence type="ECO:0000313" key="10">
    <source>
        <dbReference type="EMBL" id="OAV90649.1"/>
    </source>
</evidence>
<dbReference type="InterPro" id="IPR001841">
    <property type="entry name" value="Znf_RING"/>
</dbReference>
<organism evidence="10">
    <name type="scientific">Puccinia triticina (isolate 1-1 / race 1 (BBBD))</name>
    <name type="common">Brown leaf rust fungus</name>
    <dbReference type="NCBI Taxonomy" id="630390"/>
    <lineage>
        <taxon>Eukaryota</taxon>
        <taxon>Fungi</taxon>
        <taxon>Dikarya</taxon>
        <taxon>Basidiomycota</taxon>
        <taxon>Pucciniomycotina</taxon>
        <taxon>Pucciniomycetes</taxon>
        <taxon>Pucciniales</taxon>
        <taxon>Pucciniaceae</taxon>
        <taxon>Puccinia</taxon>
    </lineage>
</organism>
<dbReference type="EMBL" id="ADAS02000097">
    <property type="protein sequence ID" value="OAV90649.1"/>
    <property type="molecule type" value="Genomic_DNA"/>
</dbReference>
<dbReference type="OrthoDB" id="8062037at2759"/>
<protein>
    <submittedName>
        <fullName evidence="11">RING-type domain-containing protein</fullName>
    </submittedName>
</protein>
<feature type="chain" id="PRO_5008109817" evidence="8">
    <location>
        <begin position="18"/>
        <end position="309"/>
    </location>
</feature>
<dbReference type="Pfam" id="PF12678">
    <property type="entry name" value="zf-rbx1"/>
    <property type="match status" value="1"/>
</dbReference>
<feature type="region of interest" description="Disordered" evidence="7">
    <location>
        <begin position="185"/>
        <end position="229"/>
    </location>
</feature>
<dbReference type="GO" id="GO:0061630">
    <property type="term" value="F:ubiquitin protein ligase activity"/>
    <property type="evidence" value="ECO:0007669"/>
    <property type="project" value="TreeGrafter"/>
</dbReference>
<dbReference type="VEuPathDB" id="FungiDB:PTTG_28250"/>
<evidence type="ECO:0000256" key="8">
    <source>
        <dbReference type="SAM" id="SignalP"/>
    </source>
</evidence>
<evidence type="ECO:0000259" key="9">
    <source>
        <dbReference type="PROSITE" id="PS50089"/>
    </source>
</evidence>
<dbReference type="UniPathway" id="UPA00143"/>
<evidence type="ECO:0000313" key="11">
    <source>
        <dbReference type="EnsemblFungi" id="PTTG_28250-t43_1-p1"/>
    </source>
</evidence>
<reference evidence="11 12" key="3">
    <citation type="journal article" date="2017" name="G3 (Bethesda)">
        <title>Comparative analysis highlights variable genome content of wheat rusts and divergence of the mating loci.</title>
        <authorList>
            <person name="Cuomo C.A."/>
            <person name="Bakkeren G."/>
            <person name="Khalil H.B."/>
            <person name="Panwar V."/>
            <person name="Joly D."/>
            <person name="Linning R."/>
            <person name="Sakthikumar S."/>
            <person name="Song X."/>
            <person name="Adiconis X."/>
            <person name="Fan L."/>
            <person name="Goldberg J.M."/>
            <person name="Levin J.Z."/>
            <person name="Young S."/>
            <person name="Zeng Q."/>
            <person name="Anikster Y."/>
            <person name="Bruce M."/>
            <person name="Wang M."/>
            <person name="Yin C."/>
            <person name="McCallum B."/>
            <person name="Szabo L.J."/>
            <person name="Hulbert S."/>
            <person name="Chen X."/>
            <person name="Fellers J.P."/>
        </authorList>
    </citation>
    <scope>NUCLEOTIDE SEQUENCE</scope>
    <source>
        <strain evidence="12">Isolate 1-1 / race 1 (BBBD)</strain>
        <strain evidence="11">isolate 1-1 / race 1 (BBBD)</strain>
    </source>
</reference>
<dbReference type="SUPFAM" id="SSF57850">
    <property type="entry name" value="RING/U-box"/>
    <property type="match status" value="1"/>
</dbReference>
<accession>A0A180GDN8</accession>
<dbReference type="PANTHER" id="PTHR45969">
    <property type="entry name" value="RING ZINC FINGER PROTEIN-RELATED"/>
    <property type="match status" value="1"/>
</dbReference>
<feature type="compositionally biased region" description="Polar residues" evidence="7">
    <location>
        <begin position="185"/>
        <end position="198"/>
    </location>
</feature>
<name>A0A180GDN8_PUCT1</name>
<reference evidence="11" key="4">
    <citation type="submission" date="2025-05" db="UniProtKB">
        <authorList>
            <consortium name="EnsemblFungi"/>
        </authorList>
    </citation>
    <scope>IDENTIFICATION</scope>
    <source>
        <strain evidence="11">isolate 1-1 / race 1 (BBBD)</strain>
    </source>
</reference>
<keyword evidence="5" id="KW-0862">Zinc</keyword>
<dbReference type="GO" id="GO:0051603">
    <property type="term" value="P:proteolysis involved in protein catabolic process"/>
    <property type="evidence" value="ECO:0007669"/>
    <property type="project" value="UniProtKB-ARBA"/>
</dbReference>
<feature type="domain" description="RING-type" evidence="9">
    <location>
        <begin position="242"/>
        <end position="296"/>
    </location>
</feature>
<evidence type="ECO:0000256" key="2">
    <source>
        <dbReference type="ARBA" id="ARBA00022723"/>
    </source>
</evidence>
<evidence type="ECO:0000256" key="7">
    <source>
        <dbReference type="SAM" id="MobiDB-lite"/>
    </source>
</evidence>